<dbReference type="CDD" id="cd05121">
    <property type="entry name" value="ABC1_ADCK3-like"/>
    <property type="match status" value="1"/>
</dbReference>
<dbReference type="AlphaFoldDB" id="A0A1I1L587"/>
<dbReference type="InterPro" id="IPR011009">
    <property type="entry name" value="Kinase-like_dom_sf"/>
</dbReference>
<dbReference type="EMBL" id="FOMG01000007">
    <property type="protein sequence ID" value="SFC68196.1"/>
    <property type="molecule type" value="Genomic_DNA"/>
</dbReference>
<keyword evidence="2" id="KW-0812">Transmembrane</keyword>
<evidence type="ECO:0000313" key="5">
    <source>
        <dbReference type="Proteomes" id="UP000199263"/>
    </source>
</evidence>
<evidence type="ECO:0000256" key="2">
    <source>
        <dbReference type="SAM" id="Phobius"/>
    </source>
</evidence>
<dbReference type="Proteomes" id="UP000199263">
    <property type="component" value="Unassembled WGS sequence"/>
</dbReference>
<keyword evidence="2" id="KW-1133">Transmembrane helix</keyword>
<evidence type="ECO:0000313" key="4">
    <source>
        <dbReference type="EMBL" id="SFC68196.1"/>
    </source>
</evidence>
<keyword evidence="2" id="KW-0472">Membrane</keyword>
<keyword evidence="5" id="KW-1185">Reference proteome</keyword>
<proteinExistence type="inferred from homology"/>
<organism evidence="4 5">
    <name type="scientific">Clostridium uliginosum</name>
    <dbReference type="NCBI Taxonomy" id="119641"/>
    <lineage>
        <taxon>Bacteria</taxon>
        <taxon>Bacillati</taxon>
        <taxon>Bacillota</taxon>
        <taxon>Clostridia</taxon>
        <taxon>Eubacteriales</taxon>
        <taxon>Clostridiaceae</taxon>
        <taxon>Clostridium</taxon>
    </lineage>
</organism>
<feature type="transmembrane region" description="Helical" evidence="2">
    <location>
        <begin position="504"/>
        <end position="527"/>
    </location>
</feature>
<dbReference type="OrthoDB" id="9795390at2"/>
<feature type="domain" description="ABC1 atypical kinase-like" evidence="3">
    <location>
        <begin position="74"/>
        <end position="315"/>
    </location>
</feature>
<evidence type="ECO:0000256" key="1">
    <source>
        <dbReference type="ARBA" id="ARBA00009670"/>
    </source>
</evidence>
<accession>A0A1I1L587</accession>
<feature type="transmembrane region" description="Helical" evidence="2">
    <location>
        <begin position="472"/>
        <end position="492"/>
    </location>
</feature>
<dbReference type="SUPFAM" id="SSF56112">
    <property type="entry name" value="Protein kinase-like (PK-like)"/>
    <property type="match status" value="1"/>
</dbReference>
<dbReference type="PANTHER" id="PTHR10566:SF113">
    <property type="entry name" value="PROTEIN ACTIVITY OF BC1 COMPLEX KINASE 7, CHLOROPLASTIC"/>
    <property type="match status" value="1"/>
</dbReference>
<dbReference type="STRING" id="119641.SAMN05421842_10784"/>
<dbReference type="Pfam" id="PF03109">
    <property type="entry name" value="ABC1"/>
    <property type="match status" value="1"/>
</dbReference>
<protein>
    <submittedName>
        <fullName evidence="4">Ubiquinone biosynthesis protein</fullName>
    </submittedName>
</protein>
<dbReference type="PANTHER" id="PTHR10566">
    <property type="entry name" value="CHAPERONE-ACTIVITY OF BC1 COMPLEX CABC1 -RELATED"/>
    <property type="match status" value="1"/>
</dbReference>
<reference evidence="4 5" key="1">
    <citation type="submission" date="2016-10" db="EMBL/GenBank/DDBJ databases">
        <authorList>
            <person name="de Groot N.N."/>
        </authorList>
    </citation>
    <scope>NUCLEOTIDE SEQUENCE [LARGE SCALE GENOMIC DNA]</scope>
    <source>
        <strain evidence="4 5">DSM 12992</strain>
    </source>
</reference>
<name>A0A1I1L587_9CLOT</name>
<keyword evidence="4" id="KW-0830">Ubiquinone</keyword>
<dbReference type="RefSeq" id="WP_090089930.1">
    <property type="nucleotide sequence ID" value="NZ_FOMG01000007.1"/>
</dbReference>
<gene>
    <name evidence="4" type="ORF">SAMN05421842_10784</name>
</gene>
<dbReference type="InterPro" id="IPR004147">
    <property type="entry name" value="ABC1_dom"/>
</dbReference>
<comment type="similarity">
    <text evidence="1">Belongs to the protein kinase superfamily. ADCK protein kinase family.</text>
</comment>
<sequence length="536" mass="60511">MARKSSERFKKIIKVFASYGFEYIFDSKHIEDKKSPVNLRKAFEELGPTFIKLGQILSTRPDIISQEYIEELIKLQDSVPKEDFEVIKTVFESTLNVSLEECFEYINYNPVASASIAQVHEGILKDGRDVVIKIQRPDIYEQIHLDISILIRIFKLAKTKIVMPIDPLEALQEIQSIAEDELNFILEGENIGKFRDYNKNIASVYAPYVVKELSSDKVLVLEKIDGFKINQLDMISENGYDNKDVAKKLALSYCKQIFEDGFFHGDPHPGNLLINDGKICFIDFGIVGQLNSGIKKILNNVMIAIATKDKEKLVNCILSVAIKKGKVNRMHLYDGVSYMFDAYLTTAIKNIKISVLLQEVFILARDNNLQLPRELVALTRGLIILEGVVTEIDPELEIIEVINPFIKAKNKTMILNFLQSEDLLISLYSFGRDSIQIPSKTLELLTKLCAGEGKLQLRIKDRNIILQEINKMINKITAGVLVAALIIGSSMIMSTNVGPKYNGVSLIGAIGYLISAIFAIGLLVSMIRTRDFKYRK</sequence>
<dbReference type="InterPro" id="IPR050154">
    <property type="entry name" value="UbiB_kinase"/>
</dbReference>
<evidence type="ECO:0000259" key="3">
    <source>
        <dbReference type="Pfam" id="PF03109"/>
    </source>
</evidence>